<feature type="transmembrane region" description="Helical" evidence="8">
    <location>
        <begin position="276"/>
        <end position="295"/>
    </location>
</feature>
<keyword evidence="4" id="KW-0997">Cell inner membrane</keyword>
<dbReference type="Proteomes" id="UP000219972">
    <property type="component" value="Unassembled WGS sequence"/>
</dbReference>
<dbReference type="PANTHER" id="PTHR32196">
    <property type="entry name" value="ABC TRANSPORTER PERMEASE PROTEIN YPHD-RELATED-RELATED"/>
    <property type="match status" value="1"/>
</dbReference>
<keyword evidence="2" id="KW-0813">Transport</keyword>
<name>A0A432NZ26_9HYPH</name>
<evidence type="ECO:0000256" key="1">
    <source>
        <dbReference type="ARBA" id="ARBA00004651"/>
    </source>
</evidence>
<comment type="caution">
    <text evidence="10">The sequence shown here is derived from an EMBL/GenBank/DDBJ whole genome shotgun (WGS) entry which is preliminary data.</text>
</comment>
<keyword evidence="7 8" id="KW-0472">Membrane</keyword>
<dbReference type="GeneID" id="75216712"/>
<evidence type="ECO:0000313" key="11">
    <source>
        <dbReference type="Proteomes" id="UP000219972"/>
    </source>
</evidence>
<reference evidence="9 11" key="2">
    <citation type="submission" date="2017-09" db="EMBL/GenBank/DDBJ databases">
        <title>Comparative genomics of rhizobia isolated from Phaseolus vulgaris in China.</title>
        <authorList>
            <person name="Tong W."/>
        </authorList>
    </citation>
    <scope>NUCLEOTIDE SEQUENCE [LARGE SCALE GENOMIC DNA]</scope>
    <source>
        <strain evidence="9 11">Y27</strain>
    </source>
</reference>
<dbReference type="GO" id="GO:0022857">
    <property type="term" value="F:transmembrane transporter activity"/>
    <property type="evidence" value="ECO:0007669"/>
    <property type="project" value="InterPro"/>
</dbReference>
<feature type="transmembrane region" description="Helical" evidence="8">
    <location>
        <begin position="250"/>
        <end position="269"/>
    </location>
</feature>
<evidence type="ECO:0000313" key="9">
    <source>
        <dbReference type="EMBL" id="PDS49809.1"/>
    </source>
</evidence>
<comment type="subcellular location">
    <subcellularLocation>
        <location evidence="1">Cell membrane</location>
        <topology evidence="1">Multi-pass membrane protein</topology>
    </subcellularLocation>
</comment>
<dbReference type="EMBL" id="NWSL01000014">
    <property type="protein sequence ID" value="PDS49809.1"/>
    <property type="molecule type" value="Genomic_DNA"/>
</dbReference>
<feature type="transmembrane region" description="Helical" evidence="8">
    <location>
        <begin position="130"/>
        <end position="150"/>
    </location>
</feature>
<feature type="transmembrane region" description="Helical" evidence="8">
    <location>
        <begin position="301"/>
        <end position="323"/>
    </location>
</feature>
<dbReference type="InterPro" id="IPR001851">
    <property type="entry name" value="ABC_transp_permease"/>
</dbReference>
<feature type="transmembrane region" description="Helical" evidence="8">
    <location>
        <begin position="219"/>
        <end position="244"/>
    </location>
</feature>
<feature type="transmembrane region" description="Helical" evidence="8">
    <location>
        <begin position="88"/>
        <end position="118"/>
    </location>
</feature>
<feature type="transmembrane region" description="Helical" evidence="8">
    <location>
        <begin position="20"/>
        <end position="45"/>
    </location>
</feature>
<evidence type="ECO:0000313" key="10">
    <source>
        <dbReference type="EMBL" id="RUM04902.1"/>
    </source>
</evidence>
<evidence type="ECO:0000256" key="6">
    <source>
        <dbReference type="ARBA" id="ARBA00022989"/>
    </source>
</evidence>
<feature type="transmembrane region" description="Helical" evidence="8">
    <location>
        <begin position="170"/>
        <end position="191"/>
    </location>
</feature>
<organism evidence="10 12">
    <name type="scientific">Rhizobium anhuiense</name>
    <dbReference type="NCBI Taxonomy" id="1184720"/>
    <lineage>
        <taxon>Bacteria</taxon>
        <taxon>Pseudomonadati</taxon>
        <taxon>Pseudomonadota</taxon>
        <taxon>Alphaproteobacteria</taxon>
        <taxon>Hyphomicrobiales</taxon>
        <taxon>Rhizobiaceae</taxon>
        <taxon>Rhizobium/Agrobacterium group</taxon>
        <taxon>Rhizobium</taxon>
    </lineage>
</organism>
<evidence type="ECO:0000256" key="8">
    <source>
        <dbReference type="SAM" id="Phobius"/>
    </source>
</evidence>
<reference evidence="10" key="3">
    <citation type="submission" date="2018-11" db="EMBL/GenBank/DDBJ databases">
        <authorList>
            <person name="Huo Y."/>
        </authorList>
    </citation>
    <scope>NUCLEOTIDE SEQUENCE</scope>
    <source>
        <strain evidence="10">CCBAU 23252</strain>
    </source>
</reference>
<dbReference type="EMBL" id="RIBW01000001">
    <property type="protein sequence ID" value="RUM04902.1"/>
    <property type="molecule type" value="Genomic_DNA"/>
</dbReference>
<proteinExistence type="predicted"/>
<evidence type="ECO:0000256" key="3">
    <source>
        <dbReference type="ARBA" id="ARBA00022475"/>
    </source>
</evidence>
<keyword evidence="3" id="KW-1003">Cell membrane</keyword>
<keyword evidence="11" id="KW-1185">Reference proteome</keyword>
<evidence type="ECO:0000256" key="5">
    <source>
        <dbReference type="ARBA" id="ARBA00022692"/>
    </source>
</evidence>
<keyword evidence="6 8" id="KW-1133">Transmembrane helix</keyword>
<accession>A0A432NZ26</accession>
<feature type="transmembrane region" description="Helical" evidence="8">
    <location>
        <begin position="57"/>
        <end position="76"/>
    </location>
</feature>
<evidence type="ECO:0000256" key="2">
    <source>
        <dbReference type="ARBA" id="ARBA00022448"/>
    </source>
</evidence>
<evidence type="ECO:0000256" key="4">
    <source>
        <dbReference type="ARBA" id="ARBA00022519"/>
    </source>
</evidence>
<dbReference type="RefSeq" id="WP_063476118.1">
    <property type="nucleotide sequence ID" value="NZ_BMFI01000002.1"/>
</dbReference>
<dbReference type="Pfam" id="PF02653">
    <property type="entry name" value="BPD_transp_2"/>
    <property type="match status" value="1"/>
</dbReference>
<evidence type="ECO:0000313" key="12">
    <source>
        <dbReference type="Proteomes" id="UP000273611"/>
    </source>
</evidence>
<dbReference type="AlphaFoldDB" id="A0A432NZ26"/>
<reference evidence="10 12" key="1">
    <citation type="journal article" date="2015" name="Int. J. Syst. Evol. Microbiol.">
        <title>Rhizobium anhuiense sp. nov., isolated from effective nodules of Vicia faba and Pisum sativum.</title>
        <authorList>
            <person name="Zhang Y.J."/>
            <person name="Zheng W.T."/>
            <person name="Everall I."/>
            <person name="Young J.P."/>
            <person name="Zhang X.X."/>
            <person name="Tian C.F."/>
            <person name="Sui X.H."/>
            <person name="Wang E.T."/>
            <person name="Chen W.X."/>
        </authorList>
    </citation>
    <scope>NUCLEOTIDE SEQUENCE [LARGE SCALE GENOMIC DNA]</scope>
    <source>
        <strain evidence="10 12">CCBAU 23252</strain>
    </source>
</reference>
<dbReference type="PROSITE" id="PS51257">
    <property type="entry name" value="PROKAR_LIPOPROTEIN"/>
    <property type="match status" value="1"/>
</dbReference>
<dbReference type="GO" id="GO:0005886">
    <property type="term" value="C:plasma membrane"/>
    <property type="evidence" value="ECO:0007669"/>
    <property type="project" value="UniProtKB-SubCell"/>
</dbReference>
<gene>
    <name evidence="9" type="ORF">CO662_22340</name>
    <name evidence="10" type="ORF">EEQ99_05215</name>
</gene>
<dbReference type="Proteomes" id="UP000273611">
    <property type="component" value="Unassembled WGS sequence"/>
</dbReference>
<protein>
    <submittedName>
        <fullName evidence="10">ABC transporter permease</fullName>
    </submittedName>
</protein>
<keyword evidence="5 8" id="KW-0812">Transmembrane</keyword>
<sequence length="334" mass="34882">MTAYTERGHGSRVADFFGEHAQVLSIAIFFLACMIFFSIGSETFFTLGNILNIVRQAAPILIVAIAMTFVIITGGIDLSVGSQVALVNAVAAIVMAMGIPWPSVVIGMLVLGAFMGLVQGWFTAYQGIPAFIVTLAGLSILRGLALYLTQGYSIPIKDAPGFFALGRGEILSFPIPAIIAVIIAILGYVVITATKYGRQVVAVGSNMEAARRVGMPAKWIIASVYIISGVACAVAGLLIAARLGSGSSNAAVGFELQVIAAVVLGGTSLMGGRGTILGTVLGTLTIAVIGNGLILMHISPFFTQIVTGAIILVAIWLNTRIFTANFHFGMRRKG</sequence>
<dbReference type="CDD" id="cd06579">
    <property type="entry name" value="TM_PBP1_transp_AraH_like"/>
    <property type="match status" value="1"/>
</dbReference>
<evidence type="ECO:0000256" key="7">
    <source>
        <dbReference type="ARBA" id="ARBA00023136"/>
    </source>
</evidence>
<dbReference type="PANTHER" id="PTHR32196:SF21">
    <property type="entry name" value="ABC TRANSPORTER PERMEASE PROTEIN YPHD-RELATED"/>
    <property type="match status" value="1"/>
</dbReference>